<keyword evidence="10" id="KW-1185">Reference proteome</keyword>
<evidence type="ECO:0000256" key="7">
    <source>
        <dbReference type="SAM" id="Phobius"/>
    </source>
</evidence>
<comment type="subcellular location">
    <subcellularLocation>
        <location evidence="1">Membrane</location>
    </subcellularLocation>
</comment>
<dbReference type="Proteomes" id="UP000239649">
    <property type="component" value="Unassembled WGS sequence"/>
</dbReference>
<feature type="transmembrane region" description="Helical" evidence="7">
    <location>
        <begin position="168"/>
        <end position="185"/>
    </location>
</feature>
<protein>
    <submittedName>
        <fullName evidence="9">Lysine histidine transporter 2-like</fullName>
    </submittedName>
</protein>
<gene>
    <name evidence="9" type="primary">g999</name>
    <name evidence="9" type="ORF">C2E20_0999</name>
</gene>
<dbReference type="PANTHER" id="PTHR48017">
    <property type="entry name" value="OS05G0424000 PROTEIN-RELATED"/>
    <property type="match status" value="1"/>
</dbReference>
<name>A0A2P6VN95_9CHLO</name>
<keyword evidence="4" id="KW-0029">Amino-acid transport</keyword>
<evidence type="ECO:0000259" key="8">
    <source>
        <dbReference type="Pfam" id="PF01490"/>
    </source>
</evidence>
<comment type="caution">
    <text evidence="9">The sequence shown here is derived from an EMBL/GenBank/DDBJ whole genome shotgun (WGS) entry which is preliminary data.</text>
</comment>
<evidence type="ECO:0000256" key="3">
    <source>
        <dbReference type="ARBA" id="ARBA00022692"/>
    </source>
</evidence>
<dbReference type="Pfam" id="PF01490">
    <property type="entry name" value="Aa_trans"/>
    <property type="match status" value="1"/>
</dbReference>
<keyword evidence="3 7" id="KW-0812">Transmembrane</keyword>
<evidence type="ECO:0000256" key="5">
    <source>
        <dbReference type="ARBA" id="ARBA00022989"/>
    </source>
</evidence>
<feature type="transmembrane region" description="Helical" evidence="7">
    <location>
        <begin position="127"/>
        <end position="148"/>
    </location>
</feature>
<evidence type="ECO:0000256" key="4">
    <source>
        <dbReference type="ARBA" id="ARBA00022970"/>
    </source>
</evidence>
<dbReference type="EMBL" id="LHPF02000002">
    <property type="protein sequence ID" value="PSC75560.1"/>
    <property type="molecule type" value="Genomic_DNA"/>
</dbReference>
<evidence type="ECO:0000313" key="10">
    <source>
        <dbReference type="Proteomes" id="UP000239649"/>
    </source>
</evidence>
<keyword evidence="6 7" id="KW-0472">Membrane</keyword>
<sequence length="455" mass="47942">MVDAVYDLKFSDDVEGSPYAREMVRLTGGEALASFEVELAAPAPKASWHHAAFHTVTAVVGAGVLGLPHSFSFLGWPAGLLLLTLLCGFSIYTSYLLAALHEAPNGERLNTYREMGEALLGRRGKTLVAVVQYTLMTGLCITYSVTAGQSMKGIASSECSGHDCQRGMAPWIVLFGGLQLLLSQAPDFHSLWWISLMGALMSCGYCGIAVTMSLLAVARDSVAPAARPEGQLSQADYVFGVFNALGGVAFTFGGQAVLPEIQATLARPPATVQTMMKGVAISYVIVILAYYGVAVSGYAAFGAAVSSDVLLNITKPAGVAAAAHVMVILHVAAAWQVFAMPIFDAAEAAVRRCLRVPPRALTLRLLLRSAYVAAVTLVACMLPFFGELMGLISSVGLMPITFILPPIMWIRARQPQGAELALCWTIAVSCAVVAALSFVGSARNIVVLAGGFGVF</sequence>
<keyword evidence="5 7" id="KW-1133">Transmembrane helix</keyword>
<feature type="transmembrane region" description="Helical" evidence="7">
    <location>
        <begin position="321"/>
        <end position="344"/>
    </location>
</feature>
<feature type="transmembrane region" description="Helical" evidence="7">
    <location>
        <begin position="279"/>
        <end position="301"/>
    </location>
</feature>
<dbReference type="OrthoDB" id="40134at2759"/>
<feature type="transmembrane region" description="Helical" evidence="7">
    <location>
        <begin position="74"/>
        <end position="98"/>
    </location>
</feature>
<feature type="transmembrane region" description="Helical" evidence="7">
    <location>
        <begin position="391"/>
        <end position="410"/>
    </location>
</feature>
<accession>A0A2P6VN95</accession>
<dbReference type="GO" id="GO:0006865">
    <property type="term" value="P:amino acid transport"/>
    <property type="evidence" value="ECO:0007669"/>
    <property type="project" value="UniProtKB-KW"/>
</dbReference>
<dbReference type="STRING" id="554055.A0A2P6VN95"/>
<dbReference type="AlphaFoldDB" id="A0A2P6VN95"/>
<evidence type="ECO:0000313" key="9">
    <source>
        <dbReference type="EMBL" id="PSC75560.1"/>
    </source>
</evidence>
<keyword evidence="2" id="KW-0813">Transport</keyword>
<evidence type="ECO:0000256" key="2">
    <source>
        <dbReference type="ARBA" id="ARBA00022448"/>
    </source>
</evidence>
<evidence type="ECO:0000256" key="6">
    <source>
        <dbReference type="ARBA" id="ARBA00023136"/>
    </source>
</evidence>
<feature type="transmembrane region" description="Helical" evidence="7">
    <location>
        <begin position="365"/>
        <end position="385"/>
    </location>
</feature>
<proteinExistence type="predicted"/>
<feature type="transmembrane region" description="Helical" evidence="7">
    <location>
        <begin position="422"/>
        <end position="442"/>
    </location>
</feature>
<feature type="transmembrane region" description="Helical" evidence="7">
    <location>
        <begin position="192"/>
        <end position="217"/>
    </location>
</feature>
<dbReference type="GO" id="GO:0016020">
    <property type="term" value="C:membrane"/>
    <property type="evidence" value="ECO:0007669"/>
    <property type="project" value="UniProtKB-SubCell"/>
</dbReference>
<organism evidence="9 10">
    <name type="scientific">Micractinium conductrix</name>
    <dbReference type="NCBI Taxonomy" id="554055"/>
    <lineage>
        <taxon>Eukaryota</taxon>
        <taxon>Viridiplantae</taxon>
        <taxon>Chlorophyta</taxon>
        <taxon>core chlorophytes</taxon>
        <taxon>Trebouxiophyceae</taxon>
        <taxon>Chlorellales</taxon>
        <taxon>Chlorellaceae</taxon>
        <taxon>Chlorella clade</taxon>
        <taxon>Micractinium</taxon>
    </lineage>
</organism>
<feature type="domain" description="Amino acid transporter transmembrane" evidence="8">
    <location>
        <begin position="45"/>
        <end position="441"/>
    </location>
</feature>
<evidence type="ECO:0000256" key="1">
    <source>
        <dbReference type="ARBA" id="ARBA00004370"/>
    </source>
</evidence>
<dbReference type="InterPro" id="IPR013057">
    <property type="entry name" value="AA_transpt_TM"/>
</dbReference>
<reference evidence="9 10" key="1">
    <citation type="journal article" date="2018" name="Plant J.">
        <title>Genome sequences of Chlorella sorokiniana UTEX 1602 and Micractinium conductrix SAG 241.80: implications to maltose excretion by a green alga.</title>
        <authorList>
            <person name="Arriola M.B."/>
            <person name="Velmurugan N."/>
            <person name="Zhang Y."/>
            <person name="Plunkett M.H."/>
            <person name="Hondzo H."/>
            <person name="Barney B.M."/>
        </authorList>
    </citation>
    <scope>NUCLEOTIDE SEQUENCE [LARGE SCALE GENOMIC DNA]</scope>
    <source>
        <strain evidence="9 10">SAG 241.80</strain>
    </source>
</reference>